<dbReference type="EMBL" id="CP000880">
    <property type="protein sequence ID" value="ABX20985.1"/>
    <property type="molecule type" value="Genomic_DNA"/>
</dbReference>
<evidence type="ECO:0000313" key="1">
    <source>
        <dbReference type="EMBL" id="ABX20985.1"/>
    </source>
</evidence>
<dbReference type="AlphaFoldDB" id="A9MNG1"/>
<dbReference type="HOGENOM" id="CLU_3157507_0_0_6"/>
<sequence>MDKGVDFFGGVFCDAPLIRRQRQDTRFWQAEVATGAGHPIVTSAAIKW</sequence>
<dbReference type="KEGG" id="ses:SARI_01079"/>
<keyword evidence="2" id="KW-1185">Reference proteome</keyword>
<name>A9MNG1_SALAR</name>
<dbReference type="Proteomes" id="UP000002084">
    <property type="component" value="Chromosome"/>
</dbReference>
<protein>
    <submittedName>
        <fullName evidence="1">Uncharacterized protein</fullName>
    </submittedName>
</protein>
<reference evidence="1 2" key="1">
    <citation type="submission" date="2007-11" db="EMBL/GenBank/DDBJ databases">
        <authorList>
            <consortium name="The Salmonella enterica serovar Arizonae Genome Sequencing Project"/>
            <person name="McClelland M."/>
            <person name="Sanderson E.K."/>
            <person name="Porwollik S."/>
            <person name="Spieth J."/>
            <person name="Clifton W.S."/>
            <person name="Fulton R."/>
            <person name="Chunyan W."/>
            <person name="Wollam A."/>
            <person name="Shah N."/>
            <person name="Pepin K."/>
            <person name="Bhonagiri V."/>
            <person name="Nash W."/>
            <person name="Johnson M."/>
            <person name="Thiruvilangam P."/>
            <person name="Wilson R."/>
        </authorList>
    </citation>
    <scope>NUCLEOTIDE SEQUENCE [LARGE SCALE GENOMIC DNA]</scope>
    <source>
        <strain evidence="2">ATCC BAA-731 / CDC346-86 / RSK2980</strain>
    </source>
</reference>
<gene>
    <name evidence="1" type="ordered locus">SARI_01079</name>
</gene>
<organism evidence="1 2">
    <name type="scientific">Salmonella arizonae (strain ATCC BAA-731 / CDC346-86 / RSK2980)</name>
    <dbReference type="NCBI Taxonomy" id="41514"/>
    <lineage>
        <taxon>Bacteria</taxon>
        <taxon>Pseudomonadati</taxon>
        <taxon>Pseudomonadota</taxon>
        <taxon>Gammaproteobacteria</taxon>
        <taxon>Enterobacterales</taxon>
        <taxon>Enterobacteriaceae</taxon>
        <taxon>Salmonella</taxon>
    </lineage>
</organism>
<evidence type="ECO:0000313" key="2">
    <source>
        <dbReference type="Proteomes" id="UP000002084"/>
    </source>
</evidence>
<proteinExistence type="predicted"/>
<dbReference type="STRING" id="41514.SARI_01079"/>
<accession>A9MNG1</accession>